<dbReference type="RefSeq" id="WP_165258032.1">
    <property type="nucleotide sequence ID" value="NZ_JAAKZY010000029.1"/>
</dbReference>
<dbReference type="AlphaFoldDB" id="A0A6G4V349"/>
<organism evidence="1 2">
    <name type="scientific">Streptomyces scabichelini</name>
    <dbReference type="NCBI Taxonomy" id="2711217"/>
    <lineage>
        <taxon>Bacteria</taxon>
        <taxon>Bacillati</taxon>
        <taxon>Actinomycetota</taxon>
        <taxon>Actinomycetes</taxon>
        <taxon>Kitasatosporales</taxon>
        <taxon>Streptomycetaceae</taxon>
        <taxon>Streptomyces</taxon>
    </lineage>
</organism>
<keyword evidence="2" id="KW-1185">Reference proteome</keyword>
<dbReference type="Gene3D" id="3.90.180.10">
    <property type="entry name" value="Medium-chain alcohol dehydrogenases, catalytic domain"/>
    <property type="match status" value="1"/>
</dbReference>
<comment type="caution">
    <text evidence="1">The sequence shown here is derived from an EMBL/GenBank/DDBJ whole genome shotgun (WGS) entry which is preliminary data.</text>
</comment>
<gene>
    <name evidence="1" type="ORF">G5C60_12150</name>
</gene>
<sequence>MEEGRIALRVAKAFPAEQAAEAHRLLAAGGIRGRLVLTF</sequence>
<dbReference type="Pfam" id="PF13602">
    <property type="entry name" value="ADH_zinc_N_2"/>
    <property type="match status" value="1"/>
</dbReference>
<evidence type="ECO:0000313" key="1">
    <source>
        <dbReference type="EMBL" id="NGO08355.1"/>
    </source>
</evidence>
<name>A0A6G4V349_9ACTN</name>
<accession>A0A6G4V349</accession>
<dbReference type="Proteomes" id="UP000472335">
    <property type="component" value="Unassembled WGS sequence"/>
</dbReference>
<protein>
    <submittedName>
        <fullName evidence="1">Zinc-binding dehydrogenase</fullName>
    </submittedName>
</protein>
<reference evidence="1 2" key="1">
    <citation type="submission" date="2020-02" db="EMBL/GenBank/DDBJ databases">
        <title>Whole-genome analyses of novel actinobacteria.</title>
        <authorList>
            <person name="Sahin N."/>
            <person name="Gencbay T."/>
        </authorList>
    </citation>
    <scope>NUCLEOTIDE SEQUENCE [LARGE SCALE GENOMIC DNA]</scope>
    <source>
        <strain evidence="1 2">HC44</strain>
    </source>
</reference>
<dbReference type="EMBL" id="JAAKZY010000029">
    <property type="protein sequence ID" value="NGO08355.1"/>
    <property type="molecule type" value="Genomic_DNA"/>
</dbReference>
<evidence type="ECO:0000313" key="2">
    <source>
        <dbReference type="Proteomes" id="UP000472335"/>
    </source>
</evidence>
<proteinExistence type="predicted"/>